<sequence>MKTLTFLGDSLDCIRDFPDGMKQAAGYQLHRVQCGEMPNDFKIMTTVGSGVVEIRLKDETGIYRVMYVAKFGDAVYVLHAFQKKTQRTAKPDLDVAKRRYLALIQELNHG</sequence>
<dbReference type="STRING" id="629741.GCWU000324_01006"/>
<dbReference type="Proteomes" id="UP000003009">
    <property type="component" value="Unassembled WGS sequence"/>
</dbReference>
<dbReference type="AlphaFoldDB" id="C4GFT9"/>
<comment type="caution">
    <text evidence="1">The sequence shown here is derived from an EMBL/GenBank/DDBJ whole genome shotgun (WGS) entry which is preliminary data.</text>
</comment>
<keyword evidence="2" id="KW-1185">Reference proteome</keyword>
<gene>
    <name evidence="1" type="ORF">GCWU000324_01006</name>
</gene>
<dbReference type="HOGENOM" id="CLU_139003_0_1_4"/>
<evidence type="ECO:0000313" key="2">
    <source>
        <dbReference type="Proteomes" id="UP000003009"/>
    </source>
</evidence>
<accession>C4GFT9</accession>
<dbReference type="OrthoDB" id="9797093at2"/>
<organism evidence="1 2">
    <name type="scientific">Kingella oralis ATCC 51147</name>
    <dbReference type="NCBI Taxonomy" id="629741"/>
    <lineage>
        <taxon>Bacteria</taxon>
        <taxon>Pseudomonadati</taxon>
        <taxon>Pseudomonadota</taxon>
        <taxon>Betaproteobacteria</taxon>
        <taxon>Neisseriales</taxon>
        <taxon>Neisseriaceae</taxon>
        <taxon>Kingella</taxon>
    </lineage>
</organism>
<evidence type="ECO:0000313" key="1">
    <source>
        <dbReference type="EMBL" id="EEP69094.1"/>
    </source>
</evidence>
<dbReference type="InterPro" id="IPR009241">
    <property type="entry name" value="HigB-like"/>
</dbReference>
<dbReference type="Pfam" id="PF05973">
    <property type="entry name" value="Gp49"/>
    <property type="match status" value="1"/>
</dbReference>
<dbReference type="EMBL" id="ACJW02000002">
    <property type="protein sequence ID" value="EEP69094.1"/>
    <property type="molecule type" value="Genomic_DNA"/>
</dbReference>
<reference evidence="1" key="1">
    <citation type="submission" date="2009-04" db="EMBL/GenBank/DDBJ databases">
        <authorList>
            <person name="Weinstock G."/>
            <person name="Sodergren E."/>
            <person name="Clifton S."/>
            <person name="Fulton L."/>
            <person name="Fulton B."/>
            <person name="Courtney L."/>
            <person name="Fronick C."/>
            <person name="Harrison M."/>
            <person name="Strong C."/>
            <person name="Farmer C."/>
            <person name="Delahaunty K."/>
            <person name="Markovic C."/>
            <person name="Hall O."/>
            <person name="Minx P."/>
            <person name="Tomlinson C."/>
            <person name="Mitreva M."/>
            <person name="Nelson J."/>
            <person name="Hou S."/>
            <person name="Wollam A."/>
            <person name="Pepin K.H."/>
            <person name="Johnson M."/>
            <person name="Bhonagiri V."/>
            <person name="Nash W.E."/>
            <person name="Warren W."/>
            <person name="Chinwalla A."/>
            <person name="Mardis E.R."/>
            <person name="Wilson R.K."/>
        </authorList>
    </citation>
    <scope>NUCLEOTIDE SEQUENCE [LARGE SCALE GENOMIC DNA]</scope>
    <source>
        <strain evidence="1">ATCC 51147</strain>
    </source>
</reference>
<protein>
    <submittedName>
        <fullName evidence="1">Toxin-antitoxin system, toxin component, RelE family</fullName>
    </submittedName>
</protein>
<name>C4GFT9_9NEIS</name>
<proteinExistence type="predicted"/>